<keyword evidence="1" id="KW-0812">Transmembrane</keyword>
<sequence length="182" mass="21283">MMEEEAKKKLKAAELQCKKDRVKMWQPNNLASKRRKTSMRDLTLRRPHITSFRAVPVIKTSTTADNPGRRFYGCHNHADGLYHIFKWWDDAIMEEFEEIKVVVEQQADLIRYFKSNQSQAIRDCVDKPTIRHCIQKTDIELAQLKEMIIETRYRSVEMKNVMVVCLILICVISCVCVCLGGF</sequence>
<feature type="transmembrane region" description="Helical" evidence="1">
    <location>
        <begin position="161"/>
        <end position="181"/>
    </location>
</feature>
<accession>A0A565C910</accession>
<proteinExistence type="predicted"/>
<dbReference type="Proteomes" id="UP000489600">
    <property type="component" value="Unassembled WGS sequence"/>
</dbReference>
<keyword evidence="1" id="KW-0472">Membrane</keyword>
<reference evidence="2" key="1">
    <citation type="submission" date="2019-07" db="EMBL/GenBank/DDBJ databases">
        <authorList>
            <person name="Dittberner H."/>
        </authorList>
    </citation>
    <scope>NUCLEOTIDE SEQUENCE [LARGE SCALE GENOMIC DNA]</scope>
</reference>
<evidence type="ECO:0000313" key="3">
    <source>
        <dbReference type="Proteomes" id="UP000489600"/>
    </source>
</evidence>
<evidence type="ECO:0000256" key="1">
    <source>
        <dbReference type="SAM" id="Phobius"/>
    </source>
</evidence>
<keyword evidence="3" id="KW-1185">Reference proteome</keyword>
<protein>
    <recommendedName>
        <fullName evidence="4">Zinc finger GRF-type domain-containing protein</fullName>
    </recommendedName>
</protein>
<name>A0A565C910_9BRAS</name>
<comment type="caution">
    <text evidence="2">The sequence shown here is derived from an EMBL/GenBank/DDBJ whole genome shotgun (WGS) entry which is preliminary data.</text>
</comment>
<dbReference type="AlphaFoldDB" id="A0A565C910"/>
<dbReference type="EMBL" id="CABITT030000007">
    <property type="protein sequence ID" value="VVB10146.1"/>
    <property type="molecule type" value="Genomic_DNA"/>
</dbReference>
<evidence type="ECO:0000313" key="2">
    <source>
        <dbReference type="EMBL" id="VVB10146.1"/>
    </source>
</evidence>
<gene>
    <name evidence="2" type="ORF">ANE_LOCUS20590</name>
</gene>
<evidence type="ECO:0008006" key="4">
    <source>
        <dbReference type="Google" id="ProtNLM"/>
    </source>
</evidence>
<organism evidence="2 3">
    <name type="scientific">Arabis nemorensis</name>
    <dbReference type="NCBI Taxonomy" id="586526"/>
    <lineage>
        <taxon>Eukaryota</taxon>
        <taxon>Viridiplantae</taxon>
        <taxon>Streptophyta</taxon>
        <taxon>Embryophyta</taxon>
        <taxon>Tracheophyta</taxon>
        <taxon>Spermatophyta</taxon>
        <taxon>Magnoliopsida</taxon>
        <taxon>eudicotyledons</taxon>
        <taxon>Gunneridae</taxon>
        <taxon>Pentapetalae</taxon>
        <taxon>rosids</taxon>
        <taxon>malvids</taxon>
        <taxon>Brassicales</taxon>
        <taxon>Brassicaceae</taxon>
        <taxon>Arabideae</taxon>
        <taxon>Arabis</taxon>
    </lineage>
</organism>
<dbReference type="OrthoDB" id="1111609at2759"/>
<keyword evidence="1" id="KW-1133">Transmembrane helix</keyword>
<dbReference type="PANTHER" id="PTHR33248">
    <property type="entry name" value="ZINC ION-BINDING PROTEIN"/>
    <property type="match status" value="1"/>
</dbReference>